<dbReference type="AlphaFoldDB" id="A0A934KCE8"/>
<proteinExistence type="predicted"/>
<evidence type="ECO:0000313" key="2">
    <source>
        <dbReference type="EMBL" id="MBJ7599625.1"/>
    </source>
</evidence>
<dbReference type="PANTHER" id="PTHR45947:SF3">
    <property type="entry name" value="SULFOQUINOVOSYL TRANSFERASE SQD2"/>
    <property type="match status" value="1"/>
</dbReference>
<name>A0A934KCE8_9BACT</name>
<dbReference type="RefSeq" id="WP_338203181.1">
    <property type="nucleotide sequence ID" value="NZ_JAEKNR010000164.1"/>
</dbReference>
<protein>
    <submittedName>
        <fullName evidence="2">Glycosyltransferase family 4 protein</fullName>
    </submittedName>
</protein>
<accession>A0A934KCE8</accession>
<dbReference type="Pfam" id="PF13439">
    <property type="entry name" value="Glyco_transf_4"/>
    <property type="match status" value="1"/>
</dbReference>
<keyword evidence="3" id="KW-1185">Reference proteome</keyword>
<dbReference type="Pfam" id="PF13692">
    <property type="entry name" value="Glyco_trans_1_4"/>
    <property type="match status" value="1"/>
</dbReference>
<dbReference type="EMBL" id="JAEKNR010000164">
    <property type="protein sequence ID" value="MBJ7599625.1"/>
    <property type="molecule type" value="Genomic_DNA"/>
</dbReference>
<dbReference type="Gene3D" id="3.40.50.2000">
    <property type="entry name" value="Glycogen Phosphorylase B"/>
    <property type="match status" value="2"/>
</dbReference>
<sequence>MSRERLLFLVEQTLGHAAHSRNLERFLAERSDVDASVMGIGYDCAPTMRRLPGLSNWSLRASWTARRALDRRLRQGRLEAVFIHTQVAALMARSLMRRIPTVVSLDATPVNFDTQGAAYGHRPQPGGLEAVKRAVNRRSFQRAAHLVTWCAWARDSLVADYGLRSDRISVIHPGVDQALFRPREGRRPGPPRLLFVGGDFERKGGPDLLAAVGGLEGPLEAHLVTAWDGAAGLDGRVRLHRGLGPQSAALVELYRQADLFVLPTRGDCFPQVVAEAMACGLPVVATGVGAIPEMVREGHNGYLVAPGDRDGLRGAVARLVSEPALRRQMGEASLELARRRHDARRNCGAIVGLMRELAAARGARRS</sequence>
<dbReference type="InterPro" id="IPR050194">
    <property type="entry name" value="Glycosyltransferase_grp1"/>
</dbReference>
<dbReference type="InterPro" id="IPR028098">
    <property type="entry name" value="Glyco_trans_4-like_N"/>
</dbReference>
<feature type="domain" description="Glycosyltransferase subfamily 4-like N-terminal" evidence="1">
    <location>
        <begin position="46"/>
        <end position="177"/>
    </location>
</feature>
<evidence type="ECO:0000259" key="1">
    <source>
        <dbReference type="Pfam" id="PF13439"/>
    </source>
</evidence>
<evidence type="ECO:0000313" key="3">
    <source>
        <dbReference type="Proteomes" id="UP000612893"/>
    </source>
</evidence>
<reference evidence="2" key="1">
    <citation type="submission" date="2020-10" db="EMBL/GenBank/DDBJ databases">
        <title>Ca. Dormibacterota MAGs.</title>
        <authorList>
            <person name="Montgomery K."/>
        </authorList>
    </citation>
    <scope>NUCLEOTIDE SEQUENCE [LARGE SCALE GENOMIC DNA]</scope>
    <source>
        <strain evidence="2">SC8812_S17_10</strain>
    </source>
</reference>
<organism evidence="2 3">
    <name type="scientific">Candidatus Nephthysia bennettiae</name>
    <dbReference type="NCBI Taxonomy" id="3127016"/>
    <lineage>
        <taxon>Bacteria</taxon>
        <taxon>Bacillati</taxon>
        <taxon>Candidatus Dormiibacterota</taxon>
        <taxon>Candidatus Dormibacteria</taxon>
        <taxon>Candidatus Dormibacterales</taxon>
        <taxon>Candidatus Dormibacteraceae</taxon>
        <taxon>Candidatus Nephthysia</taxon>
    </lineage>
</organism>
<gene>
    <name evidence="2" type="ORF">JF922_16295</name>
</gene>
<dbReference type="Proteomes" id="UP000612893">
    <property type="component" value="Unassembled WGS sequence"/>
</dbReference>
<dbReference type="PANTHER" id="PTHR45947">
    <property type="entry name" value="SULFOQUINOVOSYL TRANSFERASE SQD2"/>
    <property type="match status" value="1"/>
</dbReference>
<comment type="caution">
    <text evidence="2">The sequence shown here is derived from an EMBL/GenBank/DDBJ whole genome shotgun (WGS) entry which is preliminary data.</text>
</comment>
<dbReference type="CDD" id="cd03801">
    <property type="entry name" value="GT4_PimA-like"/>
    <property type="match status" value="1"/>
</dbReference>
<dbReference type="SUPFAM" id="SSF53756">
    <property type="entry name" value="UDP-Glycosyltransferase/glycogen phosphorylase"/>
    <property type="match status" value="1"/>
</dbReference>